<evidence type="ECO:0008006" key="8">
    <source>
        <dbReference type="Google" id="ProtNLM"/>
    </source>
</evidence>
<feature type="transmembrane region" description="Helical" evidence="5">
    <location>
        <begin position="44"/>
        <end position="66"/>
    </location>
</feature>
<evidence type="ECO:0000313" key="6">
    <source>
        <dbReference type="EMBL" id="ARX89315.1"/>
    </source>
</evidence>
<dbReference type="InterPro" id="IPR004695">
    <property type="entry name" value="SLAC1/Mae1/Ssu1/TehA"/>
</dbReference>
<evidence type="ECO:0000256" key="3">
    <source>
        <dbReference type="ARBA" id="ARBA00022989"/>
    </source>
</evidence>
<dbReference type="KEGG" id="salf:SMD44_08802"/>
<evidence type="ECO:0000256" key="2">
    <source>
        <dbReference type="ARBA" id="ARBA00022692"/>
    </source>
</evidence>
<dbReference type="GO" id="GO:0016020">
    <property type="term" value="C:membrane"/>
    <property type="evidence" value="ECO:0007669"/>
    <property type="project" value="UniProtKB-SubCell"/>
</dbReference>
<organism evidence="6 7">
    <name type="scientific">Streptomyces alboflavus</name>
    <dbReference type="NCBI Taxonomy" id="67267"/>
    <lineage>
        <taxon>Bacteria</taxon>
        <taxon>Bacillati</taxon>
        <taxon>Actinomycetota</taxon>
        <taxon>Actinomycetes</taxon>
        <taxon>Kitasatosporales</taxon>
        <taxon>Streptomycetaceae</taxon>
        <taxon>Streptomyces</taxon>
    </lineage>
</organism>
<keyword evidence="2 5" id="KW-0812">Transmembrane</keyword>
<dbReference type="Proteomes" id="UP000195880">
    <property type="component" value="Chromosome"/>
</dbReference>
<dbReference type="InterPro" id="IPR038665">
    <property type="entry name" value="Voltage-dep_anion_channel_sf"/>
</dbReference>
<keyword evidence="3 5" id="KW-1133">Transmembrane helix</keyword>
<keyword evidence="4 5" id="KW-0472">Membrane</keyword>
<gene>
    <name evidence="6" type="ORF">SMD44_08802</name>
</gene>
<reference evidence="6 7" key="1">
    <citation type="submission" date="2017-05" db="EMBL/GenBank/DDBJ databases">
        <title>Streptomyces alboflavus Genome sequencing and assembly.</title>
        <authorList>
            <person name="Wang Y."/>
            <person name="Du B."/>
            <person name="Ding Y."/>
            <person name="Liu H."/>
            <person name="Hou Q."/>
            <person name="Liu K."/>
            <person name="Wang C."/>
            <person name="Yao L."/>
        </authorList>
    </citation>
    <scope>NUCLEOTIDE SEQUENCE [LARGE SCALE GENOMIC DNA]</scope>
    <source>
        <strain evidence="6 7">MDJK44</strain>
    </source>
</reference>
<proteinExistence type="predicted"/>
<dbReference type="GO" id="GO:0055085">
    <property type="term" value="P:transmembrane transport"/>
    <property type="evidence" value="ECO:0007669"/>
    <property type="project" value="InterPro"/>
</dbReference>
<protein>
    <recommendedName>
        <fullName evidence="8">Transporter</fullName>
    </recommendedName>
</protein>
<evidence type="ECO:0000313" key="7">
    <source>
        <dbReference type="Proteomes" id="UP000195880"/>
    </source>
</evidence>
<keyword evidence="7" id="KW-1185">Reference proteome</keyword>
<dbReference type="EMBL" id="CP021748">
    <property type="protein sequence ID" value="ARX89315.1"/>
    <property type="molecule type" value="Genomic_DNA"/>
</dbReference>
<dbReference type="Pfam" id="PF03595">
    <property type="entry name" value="SLAC1"/>
    <property type="match status" value="1"/>
</dbReference>
<sequence length="79" mass="8238">MRRALAGPRQGLADRCRGLAPACFAPVMATGIVSRALTQTGARALSLVLFGVAAALYAVLLCATALKARYHPSVIRGTR</sequence>
<evidence type="ECO:0000256" key="4">
    <source>
        <dbReference type="ARBA" id="ARBA00023136"/>
    </source>
</evidence>
<accession>A0A1Z1WSA6</accession>
<evidence type="ECO:0000256" key="5">
    <source>
        <dbReference type="SAM" id="Phobius"/>
    </source>
</evidence>
<dbReference type="AlphaFoldDB" id="A0A1Z1WSA6"/>
<evidence type="ECO:0000256" key="1">
    <source>
        <dbReference type="ARBA" id="ARBA00004141"/>
    </source>
</evidence>
<comment type="subcellular location">
    <subcellularLocation>
        <location evidence="1">Membrane</location>
        <topology evidence="1">Multi-pass membrane protein</topology>
    </subcellularLocation>
</comment>
<dbReference type="Gene3D" id="1.50.10.150">
    <property type="entry name" value="Voltage-dependent anion channel"/>
    <property type="match status" value="1"/>
</dbReference>
<name>A0A1Z1WSA6_9ACTN</name>